<reference evidence="2 3" key="1">
    <citation type="submission" date="2024-04" db="EMBL/GenBank/DDBJ databases">
        <title>Tritrichomonas musculus Genome.</title>
        <authorList>
            <person name="Alves-Ferreira E."/>
            <person name="Grigg M."/>
            <person name="Lorenzi H."/>
            <person name="Galac M."/>
        </authorList>
    </citation>
    <scope>NUCLEOTIDE SEQUENCE [LARGE SCALE GENOMIC DNA]</scope>
    <source>
        <strain evidence="2 3">EAF2021</strain>
    </source>
</reference>
<proteinExistence type="predicted"/>
<evidence type="ECO:0000313" key="3">
    <source>
        <dbReference type="Proteomes" id="UP001470230"/>
    </source>
</evidence>
<accession>A0ABR2JM06</accession>
<feature type="compositionally biased region" description="Low complexity" evidence="1">
    <location>
        <begin position="482"/>
        <end position="491"/>
    </location>
</feature>
<evidence type="ECO:0000256" key="1">
    <source>
        <dbReference type="SAM" id="MobiDB-lite"/>
    </source>
</evidence>
<protein>
    <submittedName>
        <fullName evidence="2">Uncharacterized protein</fullName>
    </submittedName>
</protein>
<sequence length="498" mass="57766">MSFKTQSLFVKQIENEIEDNKLSLEDILSKVNLSIILNQKLPKLTNFLILHVRDIIEYSFVKDTDELIKSNSYSILSDFQPVRNLISKDPNLINLLFNNFLNGTENMIPLINLLRRIIEVSNALALHKVDQSSLFFQNLLNNMNKIYIREFLDFLFSYPNLAPFRKWFYDLKAEDLLYQKINKDESGIVQEKVLTLLSKYVLMVDKDSIVLQKLASKEKISYILQLGLNSTKISLSCEAFKYIFLLYQSISESEKLKTNFLDIQSLLIDNCENLCIYVQHDHKFFNDKRYSIELIILALSFKKKVSKFIINFLNFLLNLFTRLKTNTFLHTSFLKLFKVLSSYNIEFINFVNSSKIMNLIPSLIDQKEVLCSSYWGHIYEMTIILGKLLKENQDELECYDEWKSYCESTFKVQCEIIKRSYGGSPPMNESSDYSDDSSSSDSSFYKSHFVDSCDLLSRVFDKHSSSSSSDSSEESEEEEVDSNSTSSTSDSNAEDESD</sequence>
<organism evidence="2 3">
    <name type="scientific">Tritrichomonas musculus</name>
    <dbReference type="NCBI Taxonomy" id="1915356"/>
    <lineage>
        <taxon>Eukaryota</taxon>
        <taxon>Metamonada</taxon>
        <taxon>Parabasalia</taxon>
        <taxon>Tritrichomonadida</taxon>
        <taxon>Tritrichomonadidae</taxon>
        <taxon>Tritrichomonas</taxon>
    </lineage>
</organism>
<keyword evidence="3" id="KW-1185">Reference proteome</keyword>
<dbReference type="Proteomes" id="UP001470230">
    <property type="component" value="Unassembled WGS sequence"/>
</dbReference>
<evidence type="ECO:0000313" key="2">
    <source>
        <dbReference type="EMBL" id="KAK8878020.1"/>
    </source>
</evidence>
<gene>
    <name evidence="2" type="ORF">M9Y10_004783</name>
</gene>
<feature type="region of interest" description="Disordered" evidence="1">
    <location>
        <begin position="462"/>
        <end position="498"/>
    </location>
</feature>
<dbReference type="EMBL" id="JAPFFF010000011">
    <property type="protein sequence ID" value="KAK8878020.1"/>
    <property type="molecule type" value="Genomic_DNA"/>
</dbReference>
<feature type="compositionally biased region" description="Acidic residues" evidence="1">
    <location>
        <begin position="471"/>
        <end position="481"/>
    </location>
</feature>
<name>A0ABR2JM06_9EUKA</name>
<comment type="caution">
    <text evidence="2">The sequence shown here is derived from an EMBL/GenBank/DDBJ whole genome shotgun (WGS) entry which is preliminary data.</text>
</comment>